<comment type="caution">
    <text evidence="2">The sequence shown here is derived from an EMBL/GenBank/DDBJ whole genome shotgun (WGS) entry which is preliminary data.</text>
</comment>
<reference evidence="3" key="1">
    <citation type="journal article" date="2015" name="MBio">
        <title>Genome-resolved metagenomic analysis reveals roles for candidate phyla and other microbial community members in biogeochemical transformations in oil reservoirs.</title>
        <authorList>
            <person name="Hu P."/>
            <person name="Tom L."/>
            <person name="Singh A."/>
            <person name="Thomas B.C."/>
            <person name="Baker B.J."/>
            <person name="Piceno Y.M."/>
            <person name="Andersen G.L."/>
            <person name="Banfield J.F."/>
        </authorList>
    </citation>
    <scope>NUCLEOTIDE SEQUENCE [LARGE SCALE GENOMIC DNA]</scope>
    <source>
        <strain evidence="3">56_747</strain>
    </source>
</reference>
<proteinExistence type="predicted"/>
<dbReference type="AlphaFoldDB" id="A0A101FTI6"/>
<organism evidence="2 5">
    <name type="scientific">Methanothrix harundinacea</name>
    <dbReference type="NCBI Taxonomy" id="301375"/>
    <lineage>
        <taxon>Archaea</taxon>
        <taxon>Methanobacteriati</taxon>
        <taxon>Methanobacteriota</taxon>
        <taxon>Stenosarchaea group</taxon>
        <taxon>Methanomicrobia</taxon>
        <taxon>Methanotrichales</taxon>
        <taxon>Methanotrichaceae</taxon>
        <taxon>Methanothrix</taxon>
    </lineage>
</organism>
<dbReference type="PATRIC" id="fig|301375.6.peg.973"/>
<sequence>MSGYERLLRGANELEEDPDEEEEILRAGPSCPICGGEGHLCGRLGESWHYSCRDCGMVWRMEV</sequence>
<evidence type="ECO:0000313" key="4">
    <source>
        <dbReference type="Proteomes" id="UP000053961"/>
    </source>
</evidence>
<feature type="region of interest" description="Disordered" evidence="1">
    <location>
        <begin position="1"/>
        <end position="22"/>
    </location>
</feature>
<gene>
    <name evidence="2" type="ORF">XD72_1496</name>
    <name evidence="3" type="ORF">XE07_1767</name>
</gene>
<dbReference type="Proteomes" id="UP000057043">
    <property type="component" value="Unassembled WGS sequence"/>
</dbReference>
<reference evidence="4 5" key="2">
    <citation type="journal article" date="2015" name="MBio">
        <title>Genome-Resolved Metagenomic Analysis Reveals Roles for Candidate Phyla and Other Microbial Community Members in Biogeochemical Transformations in Oil Reservoirs.</title>
        <authorList>
            <person name="Hu P."/>
            <person name="Tom L."/>
            <person name="Singh A."/>
            <person name="Thomas B.C."/>
            <person name="Baker B.J."/>
            <person name="Piceno Y.M."/>
            <person name="Andersen G.L."/>
            <person name="Banfield J.F."/>
        </authorList>
    </citation>
    <scope>NUCLEOTIDE SEQUENCE [LARGE SCALE GENOMIC DNA]</scope>
    <source>
        <strain evidence="2">57_489</strain>
    </source>
</reference>
<dbReference type="Proteomes" id="UP000053961">
    <property type="component" value="Unassembled WGS sequence"/>
</dbReference>
<name>A0A101FTI6_9EURY</name>
<evidence type="ECO:0000313" key="5">
    <source>
        <dbReference type="Proteomes" id="UP000057043"/>
    </source>
</evidence>
<evidence type="ECO:0000313" key="2">
    <source>
        <dbReference type="EMBL" id="KUK44106.1"/>
    </source>
</evidence>
<dbReference type="EMBL" id="LGFT01000034">
    <property type="protein sequence ID" value="KUK44106.1"/>
    <property type="molecule type" value="Genomic_DNA"/>
</dbReference>
<evidence type="ECO:0000313" key="3">
    <source>
        <dbReference type="EMBL" id="KUK95511.1"/>
    </source>
</evidence>
<protein>
    <submittedName>
        <fullName evidence="2">Uncharacterized protein</fullName>
    </submittedName>
</protein>
<feature type="compositionally biased region" description="Acidic residues" evidence="1">
    <location>
        <begin position="13"/>
        <end position="22"/>
    </location>
</feature>
<evidence type="ECO:0000256" key="1">
    <source>
        <dbReference type="SAM" id="MobiDB-lite"/>
    </source>
</evidence>
<accession>A0A101FTI6</accession>
<dbReference type="EMBL" id="LGHB01000033">
    <property type="protein sequence ID" value="KUK95511.1"/>
    <property type="molecule type" value="Genomic_DNA"/>
</dbReference>